<dbReference type="RefSeq" id="WP_149675564.1">
    <property type="nucleotide sequence ID" value="NZ_VTUZ01000050.1"/>
</dbReference>
<dbReference type="PANTHER" id="PTHR34406:SF1">
    <property type="entry name" value="PROTEIN YCEI"/>
    <property type="match status" value="1"/>
</dbReference>
<reference evidence="2 3" key="1">
    <citation type="submission" date="2019-08" db="EMBL/GenBank/DDBJ databases">
        <title>Paraburkholderia sp. DCY113.</title>
        <authorList>
            <person name="Kang J."/>
        </authorList>
    </citation>
    <scope>NUCLEOTIDE SEQUENCE [LARGE SCALE GENOMIC DNA]</scope>
    <source>
        <strain evidence="2 3">DCY113</strain>
    </source>
</reference>
<comment type="caution">
    <text evidence="2">The sequence shown here is derived from an EMBL/GenBank/DDBJ whole genome shotgun (WGS) entry which is preliminary data.</text>
</comment>
<dbReference type="AlphaFoldDB" id="A0A5B0G9F7"/>
<evidence type="ECO:0000313" key="3">
    <source>
        <dbReference type="Proteomes" id="UP000325273"/>
    </source>
</evidence>
<dbReference type="Pfam" id="PF04264">
    <property type="entry name" value="YceI"/>
    <property type="match status" value="1"/>
</dbReference>
<sequence length="187" mass="20090">MKGFLVAFLITLVAVPGARETYAGQPQIDMKQSKITATSTQMGAPVEGQFRKIDARIDLNAANPVASSAKVSIETGSYDLGDPTYNEQVQGKDWFDSGKFPVATFVSQSIKAIAGDKYEVMGVLSIKGTSRTVTVPVSVTQNGSSTICDGKLTIRRKEYGIGSGEWTDTSVVANDVDIRFHLVSFVK</sequence>
<proteinExistence type="predicted"/>
<feature type="domain" description="Lipid/polyisoprenoid-binding YceI-like" evidence="1">
    <location>
        <begin position="25"/>
        <end position="183"/>
    </location>
</feature>
<keyword evidence="3" id="KW-1185">Reference proteome</keyword>
<name>A0A5B0G9F7_9BURK</name>
<evidence type="ECO:0000313" key="2">
    <source>
        <dbReference type="EMBL" id="KAA0999148.1"/>
    </source>
</evidence>
<dbReference type="SMART" id="SM00867">
    <property type="entry name" value="YceI"/>
    <property type="match status" value="1"/>
</dbReference>
<gene>
    <name evidence="2" type="ORF">FVF58_42175</name>
</gene>
<dbReference type="PANTHER" id="PTHR34406">
    <property type="entry name" value="PROTEIN YCEI"/>
    <property type="match status" value="1"/>
</dbReference>
<evidence type="ECO:0000259" key="1">
    <source>
        <dbReference type="SMART" id="SM00867"/>
    </source>
</evidence>
<dbReference type="InterPro" id="IPR007372">
    <property type="entry name" value="Lipid/polyisoprenoid-bd_YceI"/>
</dbReference>
<protein>
    <submittedName>
        <fullName evidence="2">YceI family protein</fullName>
    </submittedName>
</protein>
<organism evidence="2 3">
    <name type="scientific">Paraburkholderia panacisoli</name>
    <dbReference type="NCBI Taxonomy" id="2603818"/>
    <lineage>
        <taxon>Bacteria</taxon>
        <taxon>Pseudomonadati</taxon>
        <taxon>Pseudomonadota</taxon>
        <taxon>Betaproteobacteria</taxon>
        <taxon>Burkholderiales</taxon>
        <taxon>Burkholderiaceae</taxon>
        <taxon>Paraburkholderia</taxon>
    </lineage>
</organism>
<dbReference type="InterPro" id="IPR036761">
    <property type="entry name" value="TTHA0802/YceI-like_sf"/>
</dbReference>
<dbReference type="Gene3D" id="2.40.128.110">
    <property type="entry name" value="Lipid/polyisoprenoid-binding, YceI-like"/>
    <property type="match status" value="1"/>
</dbReference>
<dbReference type="SUPFAM" id="SSF101874">
    <property type="entry name" value="YceI-like"/>
    <property type="match status" value="1"/>
</dbReference>
<accession>A0A5B0G9F7</accession>
<dbReference type="Proteomes" id="UP000325273">
    <property type="component" value="Unassembled WGS sequence"/>
</dbReference>
<dbReference type="EMBL" id="VTUZ01000050">
    <property type="protein sequence ID" value="KAA0999148.1"/>
    <property type="molecule type" value="Genomic_DNA"/>
</dbReference>